<proteinExistence type="predicted"/>
<evidence type="ECO:0000313" key="1">
    <source>
        <dbReference type="EMBL" id="KAK8012334.1"/>
    </source>
</evidence>
<comment type="caution">
    <text evidence="1">The sequence shown here is derived from an EMBL/GenBank/DDBJ whole genome shotgun (WGS) entry which is preliminary data.</text>
</comment>
<keyword evidence="2" id="KW-1185">Reference proteome</keyword>
<sequence>MFPVEKAKTPRTISDVPDTLVIPTTSYLTEGVLLPEGAKGVQFCQGRSSQVRRSLPFSTTVPSGYWDNVWTGA</sequence>
<organism evidence="1 2">
    <name type="scientific">Apiospora marii</name>
    <dbReference type="NCBI Taxonomy" id="335849"/>
    <lineage>
        <taxon>Eukaryota</taxon>
        <taxon>Fungi</taxon>
        <taxon>Dikarya</taxon>
        <taxon>Ascomycota</taxon>
        <taxon>Pezizomycotina</taxon>
        <taxon>Sordariomycetes</taxon>
        <taxon>Xylariomycetidae</taxon>
        <taxon>Amphisphaeriales</taxon>
        <taxon>Apiosporaceae</taxon>
        <taxon>Apiospora</taxon>
    </lineage>
</organism>
<reference evidence="1 2" key="1">
    <citation type="submission" date="2023-01" db="EMBL/GenBank/DDBJ databases">
        <title>Analysis of 21 Apiospora genomes using comparative genomics revels a genus with tremendous synthesis potential of carbohydrate active enzymes and secondary metabolites.</title>
        <authorList>
            <person name="Sorensen T."/>
        </authorList>
    </citation>
    <scope>NUCLEOTIDE SEQUENCE [LARGE SCALE GENOMIC DNA]</scope>
    <source>
        <strain evidence="1 2">CBS 20057</strain>
    </source>
</reference>
<accession>A0ABR1RIG4</accession>
<dbReference type="EMBL" id="JAQQWI010000015">
    <property type="protein sequence ID" value="KAK8012334.1"/>
    <property type="molecule type" value="Genomic_DNA"/>
</dbReference>
<dbReference type="Proteomes" id="UP001396898">
    <property type="component" value="Unassembled WGS sequence"/>
</dbReference>
<name>A0ABR1RIG4_9PEZI</name>
<protein>
    <submittedName>
        <fullName evidence="1">Uncharacterized protein</fullName>
    </submittedName>
</protein>
<evidence type="ECO:0000313" key="2">
    <source>
        <dbReference type="Proteomes" id="UP001396898"/>
    </source>
</evidence>
<gene>
    <name evidence="1" type="ORF">PG991_009709</name>
</gene>